<reference evidence="2" key="1">
    <citation type="submission" date="2019-08" db="EMBL/GenBank/DDBJ databases">
        <title>The complete genome of Acinetobacter defluvii strain WCHAD010030.</title>
        <authorList>
            <person name="Hu Y."/>
            <person name="Qin J."/>
            <person name="Feng Y."/>
            <person name="Zong Z."/>
        </authorList>
    </citation>
    <scope>NUCLEOTIDE SEQUENCE</scope>
    <source>
        <strain evidence="2">WCHA30</strain>
        <plasmid evidence="2">p2_010030</plasmid>
    </source>
</reference>
<dbReference type="Pfam" id="PF00857">
    <property type="entry name" value="Isochorismatase"/>
    <property type="match status" value="1"/>
</dbReference>
<dbReference type="InterPro" id="IPR036380">
    <property type="entry name" value="Isochorismatase-like_sf"/>
</dbReference>
<dbReference type="AlphaFoldDB" id="A0A2S2F889"/>
<dbReference type="Proteomes" id="UP000245977">
    <property type="component" value="Plasmid p2_010030"/>
</dbReference>
<dbReference type="SUPFAM" id="SSF52499">
    <property type="entry name" value="Isochorismatase-like hydrolases"/>
    <property type="match status" value="1"/>
</dbReference>
<name>A0A2S2F889_9GAMM</name>
<protein>
    <submittedName>
        <fullName evidence="2">Cysteine hydrolase family protein</fullName>
    </submittedName>
</protein>
<dbReference type="OrthoDB" id="6685144at2"/>
<sequence length="159" mass="17859">MKPVLLIIDVQSTFNPPNWLIQKLEKLLPSVHSIATIELHDESIVPFKSQLNWAPSEFDECPLKVEKVFIKYGYSPTDDLIQYLKGLDTQQVYVCGIQTDTCVLAAGFRLFDAGLFPCLVTDLTVGSSLDRSGNLGIQLWKHHFRSITTSENLSSNTMI</sequence>
<evidence type="ECO:0000313" key="3">
    <source>
        <dbReference type="Proteomes" id="UP000245977"/>
    </source>
</evidence>
<dbReference type="KEGG" id="adv:DJ533_00490"/>
<dbReference type="RefSeq" id="WP_065995571.1">
    <property type="nucleotide sequence ID" value="NZ_CP029390.2"/>
</dbReference>
<dbReference type="EMBL" id="CP029390">
    <property type="protein sequence ID" value="AWL27196.1"/>
    <property type="molecule type" value="Genomic_DNA"/>
</dbReference>
<accession>A0A2S2F889</accession>
<keyword evidence="3" id="KW-1185">Reference proteome</keyword>
<dbReference type="STRING" id="1871111.GCA_001704615_02767"/>
<feature type="domain" description="Isochorismatase-like" evidence="1">
    <location>
        <begin position="63"/>
        <end position="151"/>
    </location>
</feature>
<geneLocation type="plasmid" evidence="2 3">
    <name>p2_010030</name>
</geneLocation>
<dbReference type="GO" id="GO:0016787">
    <property type="term" value="F:hydrolase activity"/>
    <property type="evidence" value="ECO:0007669"/>
    <property type="project" value="UniProtKB-KW"/>
</dbReference>
<dbReference type="InterPro" id="IPR000868">
    <property type="entry name" value="Isochorismatase-like_dom"/>
</dbReference>
<keyword evidence="2" id="KW-0614">Plasmid</keyword>
<proteinExistence type="predicted"/>
<gene>
    <name evidence="2" type="ORF">DJ533_00490</name>
</gene>
<evidence type="ECO:0000313" key="2">
    <source>
        <dbReference type="EMBL" id="AWL27196.1"/>
    </source>
</evidence>
<keyword evidence="2" id="KW-0378">Hydrolase</keyword>
<evidence type="ECO:0000259" key="1">
    <source>
        <dbReference type="Pfam" id="PF00857"/>
    </source>
</evidence>
<dbReference type="Gene3D" id="3.40.50.850">
    <property type="entry name" value="Isochorismatase-like"/>
    <property type="match status" value="1"/>
</dbReference>
<organism evidence="2 3">
    <name type="scientific">Acinetobacter defluvii</name>
    <dbReference type="NCBI Taxonomy" id="1871111"/>
    <lineage>
        <taxon>Bacteria</taxon>
        <taxon>Pseudomonadati</taxon>
        <taxon>Pseudomonadota</taxon>
        <taxon>Gammaproteobacteria</taxon>
        <taxon>Moraxellales</taxon>
        <taxon>Moraxellaceae</taxon>
        <taxon>Acinetobacter</taxon>
    </lineage>
</organism>